<dbReference type="PANTHER" id="PTHR28260:SF1">
    <property type="entry name" value="SPINDLE POLE BODY COMPONENT SPC105"/>
    <property type="match status" value="1"/>
</dbReference>
<accession>B2AYN7</accession>
<dbReference type="VEuPathDB" id="FungiDB:PODANS_1_11710"/>
<evidence type="ECO:0000313" key="4">
    <source>
        <dbReference type="EMBL" id="CAP69511.1"/>
    </source>
</evidence>
<dbReference type="KEGG" id="pan:PODANSg5873"/>
<feature type="region of interest" description="Disordered" evidence="2">
    <location>
        <begin position="230"/>
        <end position="289"/>
    </location>
</feature>
<feature type="domain" description="Spc7 kinetochore protein" evidence="3">
    <location>
        <begin position="1051"/>
        <end position="1366"/>
    </location>
</feature>
<dbReference type="EMBL" id="CU633901">
    <property type="protein sequence ID" value="CAP69511.1"/>
    <property type="molecule type" value="Genomic_DNA"/>
</dbReference>
<gene>
    <name evidence="4" type="ORF">PODANS_1_11710</name>
</gene>
<dbReference type="PANTHER" id="PTHR28260">
    <property type="entry name" value="SPINDLE POLE BODY COMPONENT SPC105"/>
    <property type="match status" value="1"/>
</dbReference>
<protein>
    <submittedName>
        <fullName evidence="4">Podospora anserina S mat+ genomic DNA chromosome 1, supercontig 2</fullName>
    </submittedName>
</protein>
<dbReference type="InterPro" id="IPR013253">
    <property type="entry name" value="Spc7_domain"/>
</dbReference>
<sequence length="1572" mass="172828">MRCHPCDAGFQNSTQKPIWVASHLHHHLFTHEHQPEVFFARHHNNLGQPAIYQFVAMSSQGDATLPATRRSRKSIGVGPSRGDRENATLDVGSAIGATRKKSRSKSLGPGSLDILKNGNGNRRASLVIPSGPPPRSILKPTIPVLPEIPTFKPREAPLSNESAGTKVALRTEEEQQAAAREREERERAEIEKEIKDRREARRKSLANRRVSFAAEATLHTFQVVDENQDATTATAASHHHQEPDSDPPSTPPDHIDDHDAESPADQRALHQRNQRRSSGVGSLYGDDDTIASTVYDSDMEHADDIDEVETEEMSGSSDSDDDGTVMTVEAEEMTSASVASMTSGVSAFDSNNSTDSLDENLRLAKQRAAATQRIDEDEEVIAGFAGWGRKPLSQTETTTQIIRQHMPPPTPDAQQQRDQGFEIDMDMDDDMGMDMTKPVGGILQSQPGRSQSNNQDEDVEMDMDEDMSMDVTKALGGIFAKAQAQNRRKSVKPLALQQDADELGDQTMEFTTAVGGIRQGRMSIGGATDIDELEDMSMEFTSAIGGLLSKGAPNAGSALGRRRTLAAEDDGMDMDMTAAVGGILATSQPQEEDDVFEQTMAMDETMAVGGILKPASPEEARSAAKRVMELEADEPHVVYPSLTPSTQETASQDNNDTLGLSAFRGKGLRHSMPGAPLFESSPVRSPEKELPAKSLARNSSPVRSSPVRSSPVRNTRKSPASDFPERRTPSPTRSPPRRESPARKTPSPARNTVPATKTPPSMIGSSSPVRDASPPKTTPRSVGKGRLFHQDPSTGISTPRVVLTPQGRRLSGVGADRPGLGSPRVAEIFDRRDSLQDSAAEFVPSEPSSARRTVAFADPRAMEAEVDQELRDEAERENNRRILEREADGDREITLNLREMIQNLSPTKKKKNPLAGRKSLMPGSARGLLGKRPAELDVDDEEEDSEVIDGVKRLKGHQGSPVKNVRLGSPPTKAETTTGRKTRSAARGEEDTATITPAVPSSPVRVAGTPNHQGRLRSVFDDQATNTINFYDHTATGDVDALMRRDDYALVRRDDDDGDRIHLQDFLNLTSIRFMELTTTKRRHTVAPGETRLSLTADGKEDLSLEKCVVAGACTVPTLELYQHSCRELKKYISEGRRIVREIESETFEENPPLFREYMTATPEFKVLMDNQFKNVKTHARLLSKAMWYEWRMKLQDGLKEGLVKIAEGMDDDEKLLARQQELLSSVLPDMIKRAEELEKEHENLETVAQEMADCDPAELEEARAELISLDEGLEEKQRKIAELKAQLEDSNSGIEALTAQKQQCLGDIREADKIREECRGWSSEEISKLKARTDKIEKTTGWALANISGTKISLTYKRQIELVLDIASFPQPNHRRGPQSNIDLWYIADKREPNTTPLTPEREFFLQSIRDRIRSLPQPTTNVKTILQIVKDGWDKSCTVANYVRLLNLTFPTTVVNDDGSIAVVSSLVLVPLQTRVEAVIRLRVEDGGQGGEGLEVKVVPEARMVYGEQFNTAKLEEFLRGKIGGCVQTVGGGGENKGWDVGMLELYKRLLARGSRAAAAVAAGAGAGEK</sequence>
<dbReference type="GO" id="GO:1990758">
    <property type="term" value="P:mitotic sister chromatid biorientation"/>
    <property type="evidence" value="ECO:0007669"/>
    <property type="project" value="TreeGrafter"/>
</dbReference>
<feature type="compositionally biased region" description="Low complexity" evidence="2">
    <location>
        <begin position="699"/>
        <end position="713"/>
    </location>
</feature>
<organism evidence="4">
    <name type="scientific">Podospora anserina (strain S / ATCC MYA-4624 / DSM 980 / FGSC 10383)</name>
    <name type="common">Pleurage anserina</name>
    <dbReference type="NCBI Taxonomy" id="515849"/>
    <lineage>
        <taxon>Eukaryota</taxon>
        <taxon>Fungi</taxon>
        <taxon>Dikarya</taxon>
        <taxon>Ascomycota</taxon>
        <taxon>Pezizomycotina</taxon>
        <taxon>Sordariomycetes</taxon>
        <taxon>Sordariomycetidae</taxon>
        <taxon>Sordariales</taxon>
        <taxon>Podosporaceae</taxon>
        <taxon>Podospora</taxon>
        <taxon>Podospora anserina</taxon>
    </lineage>
</organism>
<evidence type="ECO:0000259" key="3">
    <source>
        <dbReference type="SMART" id="SM00787"/>
    </source>
</evidence>
<reference evidence="4" key="1">
    <citation type="journal article" date="2008" name="Genome Biol.">
        <title>The genome sequence of the model ascomycete fungus Podospora anserina.</title>
        <authorList>
            <person name="Espagne E."/>
            <person name="Lespinet O."/>
            <person name="Malagnac F."/>
            <person name="Da Silva C."/>
            <person name="Jaillon O."/>
            <person name="Porcel B.M."/>
            <person name="Couloux A."/>
            <person name="Aury J.-M."/>
            <person name="Segurens B."/>
            <person name="Poulain J."/>
            <person name="Anthouard V."/>
            <person name="Grossetete S."/>
            <person name="Khalili H."/>
            <person name="Coppin E."/>
            <person name="Dequard-Chablat M."/>
            <person name="Picard M."/>
            <person name="Contamine V."/>
            <person name="Arnaise S."/>
            <person name="Bourdais A."/>
            <person name="Berteaux-Lecellier V."/>
            <person name="Gautheret D."/>
            <person name="de Vries R.P."/>
            <person name="Battaglia E."/>
            <person name="Coutinho P.M."/>
            <person name="Danchin E.G.J."/>
            <person name="Henrissat B."/>
            <person name="El Khoury R."/>
            <person name="Sainsard-Chanet A."/>
            <person name="Boivin A."/>
            <person name="Pinan-Lucarre B."/>
            <person name="Sellem C.H."/>
            <person name="Debuchy R."/>
            <person name="Wincker P."/>
            <person name="Weissenbach J."/>
            <person name="Silar P."/>
        </authorList>
    </citation>
    <scope>NUCLEOTIDE SEQUENCE [LARGE SCALE GENOMIC DNA]</scope>
    <source>
        <strain evidence="4">S mat+</strain>
    </source>
</reference>
<feature type="compositionally biased region" description="Basic and acidic residues" evidence="2">
    <location>
        <begin position="169"/>
        <end position="188"/>
    </location>
</feature>
<feature type="compositionally biased region" description="Polar residues" evidence="2">
    <location>
        <begin position="748"/>
        <end position="768"/>
    </location>
</feature>
<dbReference type="OrthoDB" id="5592879at2759"/>
<dbReference type="SMART" id="SM00787">
    <property type="entry name" value="Spc7"/>
    <property type="match status" value="1"/>
</dbReference>
<feature type="coiled-coil region" evidence="1">
    <location>
        <begin position="1228"/>
        <end position="1301"/>
    </location>
</feature>
<feature type="region of interest" description="Disordered" evidence="2">
    <location>
        <begin position="149"/>
        <end position="188"/>
    </location>
</feature>
<dbReference type="GO" id="GO:0034501">
    <property type="term" value="P:protein localization to kinetochore"/>
    <property type="evidence" value="ECO:0007669"/>
    <property type="project" value="TreeGrafter"/>
</dbReference>
<dbReference type="Pfam" id="PF08317">
    <property type="entry name" value="Spc7"/>
    <property type="match status" value="1"/>
</dbReference>
<dbReference type="GeneID" id="6193004"/>
<evidence type="ECO:0000256" key="1">
    <source>
        <dbReference type="SAM" id="Coils"/>
    </source>
</evidence>
<evidence type="ECO:0000256" key="2">
    <source>
        <dbReference type="SAM" id="MobiDB-lite"/>
    </source>
</evidence>
<keyword evidence="1" id="KW-0175">Coiled coil</keyword>
<dbReference type="Pfam" id="PF15402">
    <property type="entry name" value="MELT_2"/>
    <property type="match status" value="6"/>
</dbReference>
<dbReference type="InterPro" id="IPR040850">
    <property type="entry name" value="Knl1_RWD_C"/>
</dbReference>
<dbReference type="Pfam" id="PF18210">
    <property type="entry name" value="Knl1_RWD_C"/>
    <property type="match status" value="1"/>
</dbReference>
<feature type="compositionally biased region" description="Acidic residues" evidence="2">
    <location>
        <begin position="936"/>
        <end position="947"/>
    </location>
</feature>
<feature type="compositionally biased region" description="Polar residues" evidence="2">
    <location>
        <begin position="642"/>
        <end position="658"/>
    </location>
</feature>
<feature type="region of interest" description="Disordered" evidence="2">
    <location>
        <begin position="906"/>
        <end position="1012"/>
    </location>
</feature>
<reference evidence="4" key="2">
    <citation type="submission" date="2008-07" db="EMBL/GenBank/DDBJ databases">
        <authorList>
            <person name="Genoscope - CEA"/>
        </authorList>
    </citation>
    <scope>NUCLEOTIDE SEQUENCE</scope>
    <source>
        <strain evidence="4">S mat+</strain>
    </source>
</reference>
<dbReference type="RefSeq" id="XP_001908838.1">
    <property type="nucleotide sequence ID" value="XM_001908803.1"/>
</dbReference>
<dbReference type="SMART" id="SM01315">
    <property type="entry name" value="Spc7_N"/>
    <property type="match status" value="1"/>
</dbReference>
<proteinExistence type="predicted"/>
<feature type="region of interest" description="Disordered" evidence="2">
    <location>
        <begin position="67"/>
        <end position="120"/>
    </location>
</feature>
<dbReference type="InterPro" id="IPR033338">
    <property type="entry name" value="Spc105/Spc7"/>
</dbReference>
<dbReference type="HOGENOM" id="CLU_002533_1_0_1"/>
<dbReference type="GO" id="GO:0007094">
    <property type="term" value="P:mitotic spindle assembly checkpoint signaling"/>
    <property type="evidence" value="ECO:0007669"/>
    <property type="project" value="TreeGrafter"/>
</dbReference>
<feature type="region of interest" description="Disordered" evidence="2">
    <location>
        <begin position="639"/>
        <end position="800"/>
    </location>
</feature>
<name>B2AYN7_PODAN</name>
<dbReference type="GO" id="GO:0000776">
    <property type="term" value="C:kinetochore"/>
    <property type="evidence" value="ECO:0007669"/>
    <property type="project" value="TreeGrafter"/>
</dbReference>